<proteinExistence type="predicted"/>
<dbReference type="Gene3D" id="2.60.40.10">
    <property type="entry name" value="Immunoglobulins"/>
    <property type="match status" value="1"/>
</dbReference>
<dbReference type="InterPro" id="IPR013783">
    <property type="entry name" value="Ig-like_fold"/>
</dbReference>
<comment type="caution">
    <text evidence="5">The sequence shown here is derived from an EMBL/GenBank/DDBJ whole genome shotgun (WGS) entry which is preliminary data.</text>
</comment>
<keyword evidence="2" id="KW-0812">Transmembrane</keyword>
<dbReference type="Proteomes" id="UP000223370">
    <property type="component" value="Unassembled WGS sequence"/>
</dbReference>
<feature type="domain" description="SpaA-like prealbumin fold" evidence="4">
    <location>
        <begin position="155"/>
        <end position="253"/>
    </location>
</feature>
<dbReference type="Pfam" id="PF17802">
    <property type="entry name" value="SpaA"/>
    <property type="match status" value="1"/>
</dbReference>
<gene>
    <name evidence="5" type="ORF">IWT5_01216</name>
</gene>
<evidence type="ECO:0000256" key="3">
    <source>
        <dbReference type="SAM" id="SignalP"/>
    </source>
</evidence>
<keyword evidence="6" id="KW-1185">Reference proteome</keyword>
<reference evidence="5 6" key="1">
    <citation type="submission" date="2015-11" db="EMBL/GenBank/DDBJ databases">
        <title>Draft genome sequences of new species of the genus Lactobacillus isolated from orchardgrass silage.</title>
        <authorList>
            <person name="Tohno M."/>
            <person name="Tanizawa Y."/>
            <person name="Arita M."/>
        </authorList>
    </citation>
    <scope>NUCLEOTIDE SEQUENCE [LARGE SCALE GENOMIC DNA]</scope>
    <source>
        <strain evidence="5 6">IWT5</strain>
    </source>
</reference>
<evidence type="ECO:0000259" key="4">
    <source>
        <dbReference type="Pfam" id="PF17802"/>
    </source>
</evidence>
<sequence precursor="true">MLSCLMLLMAGLGIMANRPLTGFAAVSVRVQLPENVRATGQSVTMRVYELDRRVQQKSNWHALQQQVAEKPPMAINQYVRQNHLKALAAVSGQAEVKFGGRFGRAYLLVQDTKLQPFVSQSWVQPLMLKVTDQMETLDAKGTSIAERPYFYKYGTKTNGATHPLAGAQFVLTQQVAGQLLYLTKNGGWSSIRSESSIQRFTSDKEGLVRYDGPTLSPGNYEFREVDAPKGYEISQAAEHVNVHIPANGKIQVQGTALESLVAGRVPKIVTTQRSLRVYNPQQLATGNSETDDKSVNGGTNNGQAIVSTHDKDKTARSSKRKPPFWLPQTNEERTTFAVVGGLIILAATGLLRHYRHTYTSKKER</sequence>
<evidence type="ECO:0000313" key="5">
    <source>
        <dbReference type="EMBL" id="GAX08064.1"/>
    </source>
</evidence>
<dbReference type="AlphaFoldDB" id="A0A1Z5J1Y6"/>
<feature type="region of interest" description="Disordered" evidence="1">
    <location>
        <begin position="281"/>
        <end position="326"/>
    </location>
</feature>
<feature type="transmembrane region" description="Helical" evidence="2">
    <location>
        <begin position="336"/>
        <end position="354"/>
    </location>
</feature>
<evidence type="ECO:0000256" key="1">
    <source>
        <dbReference type="SAM" id="MobiDB-lite"/>
    </source>
</evidence>
<dbReference type="InterPro" id="IPR041033">
    <property type="entry name" value="SpaA_PFL_dom_1"/>
</dbReference>
<organism evidence="5 6">
    <name type="scientific">Secundilactobacillus silagincola</name>
    <dbReference type="NCBI Taxonomy" id="1714681"/>
    <lineage>
        <taxon>Bacteria</taxon>
        <taxon>Bacillati</taxon>
        <taxon>Bacillota</taxon>
        <taxon>Bacilli</taxon>
        <taxon>Lactobacillales</taxon>
        <taxon>Lactobacillaceae</taxon>
        <taxon>Secundilactobacillus</taxon>
    </lineage>
</organism>
<evidence type="ECO:0000256" key="2">
    <source>
        <dbReference type="SAM" id="Phobius"/>
    </source>
</evidence>
<feature type="compositionally biased region" description="Polar residues" evidence="1">
    <location>
        <begin position="296"/>
        <end position="306"/>
    </location>
</feature>
<dbReference type="EMBL" id="BCMJ01000004">
    <property type="protein sequence ID" value="GAX08064.1"/>
    <property type="molecule type" value="Genomic_DNA"/>
</dbReference>
<feature type="chain" id="PRO_5039532229" description="SpaA-like prealbumin fold domain-containing protein" evidence="3">
    <location>
        <begin position="17"/>
        <end position="364"/>
    </location>
</feature>
<keyword evidence="2" id="KW-0472">Membrane</keyword>
<name>A0A1Z5J1Y6_9LACO</name>
<protein>
    <recommendedName>
        <fullName evidence="4">SpaA-like prealbumin fold domain-containing protein</fullName>
    </recommendedName>
</protein>
<keyword evidence="2" id="KW-1133">Transmembrane helix</keyword>
<accession>A0A1Z5J1Y6</accession>
<keyword evidence="3" id="KW-0732">Signal</keyword>
<dbReference type="NCBIfam" id="TIGR01167">
    <property type="entry name" value="LPXTG_anchor"/>
    <property type="match status" value="1"/>
</dbReference>
<feature type="signal peptide" evidence="3">
    <location>
        <begin position="1"/>
        <end position="16"/>
    </location>
</feature>
<evidence type="ECO:0000313" key="6">
    <source>
        <dbReference type="Proteomes" id="UP000223370"/>
    </source>
</evidence>